<keyword evidence="2" id="KW-1133">Transmembrane helix</keyword>
<sequence length="111" mass="11688">MSGGGNLPVGPGIWGFIAFFVLAIALWFLVRNMNNRLRRMAYRDRDRAEEFAASADADGSKPARGEAEGPEAAGPVNDGRAADRPAPESSTSEVPREPGDDAGTTGEGSRP</sequence>
<feature type="region of interest" description="Disordered" evidence="1">
    <location>
        <begin position="50"/>
        <end position="111"/>
    </location>
</feature>
<dbReference type="Proteomes" id="UP001501468">
    <property type="component" value="Unassembled WGS sequence"/>
</dbReference>
<gene>
    <name evidence="3" type="ORF">GCM10022399_32330</name>
</gene>
<dbReference type="EMBL" id="BAABDC010000005">
    <property type="protein sequence ID" value="GAA3713119.1"/>
    <property type="molecule type" value="Genomic_DNA"/>
</dbReference>
<organism evidence="3 4">
    <name type="scientific">Terrabacter ginsenosidimutans</name>
    <dbReference type="NCBI Taxonomy" id="490575"/>
    <lineage>
        <taxon>Bacteria</taxon>
        <taxon>Bacillati</taxon>
        <taxon>Actinomycetota</taxon>
        <taxon>Actinomycetes</taxon>
        <taxon>Micrococcales</taxon>
        <taxon>Intrasporangiaceae</taxon>
        <taxon>Terrabacter</taxon>
    </lineage>
</organism>
<evidence type="ECO:0000256" key="1">
    <source>
        <dbReference type="SAM" id="MobiDB-lite"/>
    </source>
</evidence>
<protein>
    <submittedName>
        <fullName evidence="3">Uncharacterized protein</fullName>
    </submittedName>
</protein>
<keyword evidence="4" id="KW-1185">Reference proteome</keyword>
<reference evidence="4" key="1">
    <citation type="journal article" date="2019" name="Int. J. Syst. Evol. Microbiol.">
        <title>The Global Catalogue of Microorganisms (GCM) 10K type strain sequencing project: providing services to taxonomists for standard genome sequencing and annotation.</title>
        <authorList>
            <consortium name="The Broad Institute Genomics Platform"/>
            <consortium name="The Broad Institute Genome Sequencing Center for Infectious Disease"/>
            <person name="Wu L."/>
            <person name="Ma J."/>
        </authorList>
    </citation>
    <scope>NUCLEOTIDE SEQUENCE [LARGE SCALE GENOMIC DNA]</scope>
    <source>
        <strain evidence="4">JCM 17125</strain>
    </source>
</reference>
<evidence type="ECO:0000313" key="3">
    <source>
        <dbReference type="EMBL" id="GAA3713119.1"/>
    </source>
</evidence>
<feature type="transmembrane region" description="Helical" evidence="2">
    <location>
        <begin position="12"/>
        <end position="30"/>
    </location>
</feature>
<evidence type="ECO:0000313" key="4">
    <source>
        <dbReference type="Proteomes" id="UP001501468"/>
    </source>
</evidence>
<name>A0ABP7E422_9MICO</name>
<comment type="caution">
    <text evidence="3">The sequence shown here is derived from an EMBL/GenBank/DDBJ whole genome shotgun (WGS) entry which is preliminary data.</text>
</comment>
<keyword evidence="2" id="KW-0472">Membrane</keyword>
<dbReference type="RefSeq" id="WP_344948797.1">
    <property type="nucleotide sequence ID" value="NZ_BAABDC010000005.1"/>
</dbReference>
<evidence type="ECO:0000256" key="2">
    <source>
        <dbReference type="SAM" id="Phobius"/>
    </source>
</evidence>
<keyword evidence="2" id="KW-0812">Transmembrane</keyword>
<feature type="compositionally biased region" description="Basic and acidic residues" evidence="1">
    <location>
        <begin position="58"/>
        <end position="67"/>
    </location>
</feature>
<accession>A0ABP7E422</accession>
<proteinExistence type="predicted"/>